<keyword evidence="3" id="KW-1185">Reference proteome</keyword>
<comment type="caution">
    <text evidence="2">The sequence shown here is derived from an EMBL/GenBank/DDBJ whole genome shotgun (WGS) entry which is preliminary data.</text>
</comment>
<dbReference type="Pfam" id="PF05721">
    <property type="entry name" value="PhyH"/>
    <property type="match status" value="1"/>
</dbReference>
<evidence type="ECO:0000256" key="1">
    <source>
        <dbReference type="SAM" id="MobiDB-lite"/>
    </source>
</evidence>
<reference evidence="2 3" key="1">
    <citation type="journal article" date="2019" name="Int. J. Syst. Evol. Microbiol.">
        <title>The Global Catalogue of Microorganisms (GCM) 10K type strain sequencing project: providing services to taxonomists for standard genome sequencing and annotation.</title>
        <authorList>
            <consortium name="The Broad Institute Genomics Platform"/>
            <consortium name="The Broad Institute Genome Sequencing Center for Infectious Disease"/>
            <person name="Wu L."/>
            <person name="Ma J."/>
        </authorList>
    </citation>
    <scope>NUCLEOTIDE SEQUENCE [LARGE SCALE GENOMIC DNA]</scope>
    <source>
        <strain evidence="2 3">JCM 4788</strain>
    </source>
</reference>
<evidence type="ECO:0008006" key="4">
    <source>
        <dbReference type="Google" id="ProtNLM"/>
    </source>
</evidence>
<dbReference type="Gene3D" id="2.60.120.620">
    <property type="entry name" value="q2cbj1_9rhob like domain"/>
    <property type="match status" value="1"/>
</dbReference>
<dbReference type="SUPFAM" id="SSF51197">
    <property type="entry name" value="Clavaminate synthase-like"/>
    <property type="match status" value="1"/>
</dbReference>
<dbReference type="InterPro" id="IPR008775">
    <property type="entry name" value="Phytyl_CoA_dOase-like"/>
</dbReference>
<feature type="region of interest" description="Disordered" evidence="1">
    <location>
        <begin position="260"/>
        <end position="289"/>
    </location>
</feature>
<dbReference type="EMBL" id="BAAABX010000007">
    <property type="protein sequence ID" value="GAA0389269.1"/>
    <property type="molecule type" value="Genomic_DNA"/>
</dbReference>
<evidence type="ECO:0000313" key="2">
    <source>
        <dbReference type="EMBL" id="GAA0389269.1"/>
    </source>
</evidence>
<evidence type="ECO:0000313" key="3">
    <source>
        <dbReference type="Proteomes" id="UP001500879"/>
    </source>
</evidence>
<dbReference type="PANTHER" id="PTHR20883:SF48">
    <property type="entry name" value="ECTOINE DIOXYGENASE"/>
    <property type="match status" value="1"/>
</dbReference>
<dbReference type="Proteomes" id="UP001500879">
    <property type="component" value="Unassembled WGS sequence"/>
</dbReference>
<dbReference type="PANTHER" id="PTHR20883">
    <property type="entry name" value="PHYTANOYL-COA DIOXYGENASE DOMAIN CONTAINING 1"/>
    <property type="match status" value="1"/>
</dbReference>
<name>A0ABN0YAV9_9ACTN</name>
<feature type="compositionally biased region" description="Basic residues" evidence="1">
    <location>
        <begin position="278"/>
        <end position="289"/>
    </location>
</feature>
<organism evidence="2 3">
    <name type="scientific">Streptomyces luteireticuli</name>
    <dbReference type="NCBI Taxonomy" id="173858"/>
    <lineage>
        <taxon>Bacteria</taxon>
        <taxon>Bacillati</taxon>
        <taxon>Actinomycetota</taxon>
        <taxon>Actinomycetes</taxon>
        <taxon>Kitasatosporales</taxon>
        <taxon>Streptomycetaceae</taxon>
        <taxon>Streptomyces</taxon>
    </lineage>
</organism>
<gene>
    <name evidence="2" type="ORF">GCM10010357_07470</name>
</gene>
<sequence>MAHTRTSDLIDRMATDGFCLIPGALDPGLVQRLRDLSARKLRSEQEGHFRRYAHHGSLIPVHLEDDPHTDLLTSPALRTAFRDLGFTDPRWISGYVITKPPRSPGLWWHQDWWAWDHDLSFADRPAQVFCMLYLQHTHEGNGALRVIPGSHRRHHELHDTLPEPHTPDIENQPQESLSHLPVPGELTIDADAGDLVIGDVRVLHATHPNRSDRPRTAVDLLFAPHFRDLPEEFRAHYVRQFCLPEAGWWREPGHPLRGTPVSRMLPTYEGPDHPPVPYRRRPRRRPATA</sequence>
<accession>A0ABN0YAV9</accession>
<protein>
    <recommendedName>
        <fullName evidence="4">Phytanoyl-CoA dioxygenase</fullName>
    </recommendedName>
</protein>
<proteinExistence type="predicted"/>